<dbReference type="SUPFAM" id="SSF55729">
    <property type="entry name" value="Acyl-CoA N-acyltransferases (Nat)"/>
    <property type="match status" value="1"/>
</dbReference>
<dbReference type="Pfam" id="PF00583">
    <property type="entry name" value="Acetyltransf_1"/>
    <property type="match status" value="1"/>
</dbReference>
<gene>
    <name evidence="4" type="ORF">N0D28_10575</name>
</gene>
<dbReference type="Proteomes" id="UP001060261">
    <property type="component" value="Chromosome"/>
</dbReference>
<dbReference type="PANTHER" id="PTHR43877">
    <property type="entry name" value="AMINOALKYLPHOSPHONATE N-ACETYLTRANSFERASE-RELATED-RELATED"/>
    <property type="match status" value="1"/>
</dbReference>
<keyword evidence="2" id="KW-0012">Acyltransferase</keyword>
<keyword evidence="5" id="KW-1185">Reference proteome</keyword>
<dbReference type="EMBL" id="CP104213">
    <property type="protein sequence ID" value="UWX63196.1"/>
    <property type="molecule type" value="Genomic_DNA"/>
</dbReference>
<organism evidence="4 5">
    <name type="scientific">Deinococcus rubellus</name>
    <dbReference type="NCBI Taxonomy" id="1889240"/>
    <lineage>
        <taxon>Bacteria</taxon>
        <taxon>Thermotogati</taxon>
        <taxon>Deinococcota</taxon>
        <taxon>Deinococci</taxon>
        <taxon>Deinococcales</taxon>
        <taxon>Deinococcaceae</taxon>
        <taxon>Deinococcus</taxon>
    </lineage>
</organism>
<evidence type="ECO:0000256" key="2">
    <source>
        <dbReference type="ARBA" id="ARBA00023315"/>
    </source>
</evidence>
<dbReference type="Gene3D" id="3.40.630.30">
    <property type="match status" value="1"/>
</dbReference>
<dbReference type="InterPro" id="IPR050832">
    <property type="entry name" value="Bact_Acetyltransf"/>
</dbReference>
<dbReference type="CDD" id="cd04301">
    <property type="entry name" value="NAT_SF"/>
    <property type="match status" value="1"/>
</dbReference>
<accession>A0ABY5YEQ5</accession>
<dbReference type="InterPro" id="IPR000182">
    <property type="entry name" value="GNAT_dom"/>
</dbReference>
<dbReference type="InterPro" id="IPR016181">
    <property type="entry name" value="Acyl_CoA_acyltransferase"/>
</dbReference>
<dbReference type="RefSeq" id="WP_260559487.1">
    <property type="nucleotide sequence ID" value="NZ_BAABEC010000186.1"/>
</dbReference>
<keyword evidence="1" id="KW-0808">Transferase</keyword>
<proteinExistence type="predicted"/>
<evidence type="ECO:0000313" key="4">
    <source>
        <dbReference type="EMBL" id="UWX63196.1"/>
    </source>
</evidence>
<reference evidence="4" key="1">
    <citation type="submission" date="2022-09" db="EMBL/GenBank/DDBJ databases">
        <title>genome sequence of Deinococcus rubellus.</title>
        <authorList>
            <person name="Srinivasan S."/>
        </authorList>
    </citation>
    <scope>NUCLEOTIDE SEQUENCE</scope>
    <source>
        <strain evidence="4">Ant6</strain>
    </source>
</reference>
<evidence type="ECO:0000256" key="1">
    <source>
        <dbReference type="ARBA" id="ARBA00022679"/>
    </source>
</evidence>
<evidence type="ECO:0000313" key="5">
    <source>
        <dbReference type="Proteomes" id="UP001060261"/>
    </source>
</evidence>
<sequence length="160" mass="17048">MTLPKGFTLRPATLADAETIQKQRDALFTDTGSDPGRVQAASAPGRGWLRGALERGIYFGVLIEAEGQVVAGAGVIWQDLPPSPRNLAPVRAYILNVYVAPSQRGQGLAQHLLRVLLAECASRGLEQVSLHASDAGKPTYIKLGFVPTNEMRLIFSGAGP</sequence>
<feature type="domain" description="N-acetyltransferase" evidence="3">
    <location>
        <begin position="7"/>
        <end position="160"/>
    </location>
</feature>
<dbReference type="PROSITE" id="PS51186">
    <property type="entry name" value="GNAT"/>
    <property type="match status" value="1"/>
</dbReference>
<evidence type="ECO:0000259" key="3">
    <source>
        <dbReference type="PROSITE" id="PS51186"/>
    </source>
</evidence>
<name>A0ABY5YEQ5_9DEIO</name>
<protein>
    <submittedName>
        <fullName evidence="4">GNAT family N-acetyltransferase</fullName>
    </submittedName>
</protein>